<dbReference type="PANTHER" id="PTHR43133:SF8">
    <property type="entry name" value="RNA POLYMERASE SIGMA FACTOR HI_1459-RELATED"/>
    <property type="match status" value="1"/>
</dbReference>
<feature type="domain" description="RNA polymerase sigma-70 region 2" evidence="7">
    <location>
        <begin position="20"/>
        <end position="85"/>
    </location>
</feature>
<dbReference type="InterPro" id="IPR014289">
    <property type="entry name" value="RNA_pol_sigma-24-rel"/>
</dbReference>
<dbReference type="Gene3D" id="1.10.1740.10">
    <property type="match status" value="1"/>
</dbReference>
<evidence type="ECO:0000256" key="4">
    <source>
        <dbReference type="ARBA" id="ARBA00023125"/>
    </source>
</evidence>
<dbReference type="InterPro" id="IPR013249">
    <property type="entry name" value="RNA_pol_sigma70_r4_t2"/>
</dbReference>
<feature type="domain" description="RNA polymerase sigma factor 70 region 4 type 2" evidence="8">
    <location>
        <begin position="136"/>
        <end position="184"/>
    </location>
</feature>
<keyword evidence="4 6" id="KW-0238">DNA-binding</keyword>
<dbReference type="InterPro" id="IPR013324">
    <property type="entry name" value="RNA_pol_sigma_r3/r4-like"/>
</dbReference>
<evidence type="ECO:0000256" key="2">
    <source>
        <dbReference type="ARBA" id="ARBA00023015"/>
    </source>
</evidence>
<dbReference type="InterPro" id="IPR013325">
    <property type="entry name" value="RNA_pol_sigma_r2"/>
</dbReference>
<dbReference type="NCBIfam" id="TIGR02943">
    <property type="entry name" value="Sig70_famx1"/>
    <property type="match status" value="1"/>
</dbReference>
<dbReference type="Pfam" id="PF08281">
    <property type="entry name" value="Sigma70_r4_2"/>
    <property type="match status" value="1"/>
</dbReference>
<evidence type="ECO:0000256" key="3">
    <source>
        <dbReference type="ARBA" id="ARBA00023082"/>
    </source>
</evidence>
<keyword evidence="3 6" id="KW-0731">Sigma factor</keyword>
<dbReference type="Pfam" id="PF04542">
    <property type="entry name" value="Sigma70_r2"/>
    <property type="match status" value="1"/>
</dbReference>
<evidence type="ECO:0000313" key="9">
    <source>
        <dbReference type="EMBL" id="TCV85169.1"/>
    </source>
</evidence>
<dbReference type="Gene3D" id="1.10.10.10">
    <property type="entry name" value="Winged helix-like DNA-binding domain superfamily/Winged helix DNA-binding domain"/>
    <property type="match status" value="1"/>
</dbReference>
<dbReference type="GO" id="GO:0003677">
    <property type="term" value="F:DNA binding"/>
    <property type="evidence" value="ECO:0007669"/>
    <property type="project" value="UniProtKB-KW"/>
</dbReference>
<name>A0A4V2W1Q8_9PROT</name>
<dbReference type="GO" id="GO:0016987">
    <property type="term" value="F:sigma factor activity"/>
    <property type="evidence" value="ECO:0007669"/>
    <property type="project" value="UniProtKB-KW"/>
</dbReference>
<dbReference type="InterPro" id="IPR007627">
    <property type="entry name" value="RNA_pol_sigma70_r2"/>
</dbReference>
<comment type="similarity">
    <text evidence="1 6">Belongs to the sigma-70 factor family. ECF subfamily.</text>
</comment>
<dbReference type="OrthoDB" id="9782108at2"/>
<dbReference type="InterPro" id="IPR036388">
    <property type="entry name" value="WH-like_DNA-bd_sf"/>
</dbReference>
<dbReference type="SUPFAM" id="SSF88946">
    <property type="entry name" value="Sigma2 domain of RNA polymerase sigma factors"/>
    <property type="match status" value="1"/>
</dbReference>
<evidence type="ECO:0000256" key="5">
    <source>
        <dbReference type="ARBA" id="ARBA00023163"/>
    </source>
</evidence>
<dbReference type="GO" id="GO:0006352">
    <property type="term" value="P:DNA-templated transcription initiation"/>
    <property type="evidence" value="ECO:0007669"/>
    <property type="project" value="InterPro"/>
</dbReference>
<dbReference type="RefSeq" id="WP_124945333.1">
    <property type="nucleotide sequence ID" value="NZ_BHVT01000010.1"/>
</dbReference>
<reference evidence="9 10" key="1">
    <citation type="submission" date="2019-03" db="EMBL/GenBank/DDBJ databases">
        <title>Genomic Encyclopedia of Type Strains, Phase IV (KMG-IV): sequencing the most valuable type-strain genomes for metagenomic binning, comparative biology and taxonomic classification.</title>
        <authorList>
            <person name="Goeker M."/>
        </authorList>
    </citation>
    <scope>NUCLEOTIDE SEQUENCE [LARGE SCALE GENOMIC DNA]</scope>
    <source>
        <strain evidence="9 10">DSM 100309</strain>
    </source>
</reference>
<evidence type="ECO:0000313" key="10">
    <source>
        <dbReference type="Proteomes" id="UP000295367"/>
    </source>
</evidence>
<keyword evidence="2 6" id="KW-0805">Transcription regulation</keyword>
<accession>A0A4V2W1Q8</accession>
<dbReference type="NCBIfam" id="TIGR02937">
    <property type="entry name" value="sigma70-ECF"/>
    <property type="match status" value="1"/>
</dbReference>
<sequence>MNNKSIKVDNPLLSPERWLTEYGDYLFRYAMLQLRDEHLAEDVVQETLLAALECHQNFSGNASEKTWLVGILKHKVVDLIRKKVREPTQENLDEQMDHAQNDAIDAMFDDRGHWVTPPQDWGNPEKMMEQKRFWEIFTECMKRLPPQLALLYSLREISGMATDEICKDMNISPTNSWVMLHRARLGLKQCFEINWLGQE</sequence>
<keyword evidence="10" id="KW-1185">Reference proteome</keyword>
<dbReference type="InterPro" id="IPR014284">
    <property type="entry name" value="RNA_pol_sigma-70_dom"/>
</dbReference>
<evidence type="ECO:0000259" key="7">
    <source>
        <dbReference type="Pfam" id="PF04542"/>
    </source>
</evidence>
<evidence type="ECO:0000256" key="1">
    <source>
        <dbReference type="ARBA" id="ARBA00010641"/>
    </source>
</evidence>
<evidence type="ECO:0000259" key="8">
    <source>
        <dbReference type="Pfam" id="PF08281"/>
    </source>
</evidence>
<dbReference type="SUPFAM" id="SSF88659">
    <property type="entry name" value="Sigma3 and sigma4 domains of RNA polymerase sigma factors"/>
    <property type="match status" value="1"/>
</dbReference>
<evidence type="ECO:0000256" key="6">
    <source>
        <dbReference type="RuleBase" id="RU000716"/>
    </source>
</evidence>
<dbReference type="Proteomes" id="UP000295367">
    <property type="component" value="Unassembled WGS sequence"/>
</dbReference>
<dbReference type="EMBL" id="SMCO01000010">
    <property type="protein sequence ID" value="TCV85169.1"/>
    <property type="molecule type" value="Genomic_DNA"/>
</dbReference>
<dbReference type="InterPro" id="IPR039425">
    <property type="entry name" value="RNA_pol_sigma-70-like"/>
</dbReference>
<dbReference type="InterPro" id="IPR000838">
    <property type="entry name" value="RNA_pol_sigma70_ECF_CS"/>
</dbReference>
<comment type="caution">
    <text evidence="9">The sequence shown here is derived from an EMBL/GenBank/DDBJ whole genome shotgun (WGS) entry which is preliminary data.</text>
</comment>
<dbReference type="AlphaFoldDB" id="A0A4V2W1Q8"/>
<keyword evidence="5 6" id="KW-0804">Transcription</keyword>
<dbReference type="PANTHER" id="PTHR43133">
    <property type="entry name" value="RNA POLYMERASE ECF-TYPE SIGMA FACTO"/>
    <property type="match status" value="1"/>
</dbReference>
<gene>
    <name evidence="9" type="ORF">EDC63_11058</name>
</gene>
<organism evidence="9 10">
    <name type="scientific">Sulfurirhabdus autotrophica</name>
    <dbReference type="NCBI Taxonomy" id="1706046"/>
    <lineage>
        <taxon>Bacteria</taxon>
        <taxon>Pseudomonadati</taxon>
        <taxon>Pseudomonadota</taxon>
        <taxon>Betaproteobacteria</taxon>
        <taxon>Nitrosomonadales</taxon>
        <taxon>Sulfuricellaceae</taxon>
        <taxon>Sulfurirhabdus</taxon>
    </lineage>
</organism>
<protein>
    <recommendedName>
        <fullName evidence="6">RNA polymerase sigma factor</fullName>
    </recommendedName>
</protein>
<dbReference type="PROSITE" id="PS01063">
    <property type="entry name" value="SIGMA70_ECF"/>
    <property type="match status" value="1"/>
</dbReference>
<proteinExistence type="inferred from homology"/>